<name>A0A0M6XUG2_9RHOB</name>
<keyword evidence="2" id="KW-0326">Glycosidase</keyword>
<dbReference type="GO" id="GO:0004565">
    <property type="term" value="F:beta-galactosidase activity"/>
    <property type="evidence" value="ECO:0007669"/>
    <property type="project" value="InterPro"/>
</dbReference>
<dbReference type="InterPro" id="IPR051923">
    <property type="entry name" value="Glycosyl_Hydrolase_39"/>
</dbReference>
<accession>A0A0M6XUG2</accession>
<evidence type="ECO:0000256" key="3">
    <source>
        <dbReference type="SAM" id="SignalP"/>
    </source>
</evidence>
<reference evidence="5 6" key="1">
    <citation type="submission" date="2015-07" db="EMBL/GenBank/DDBJ databases">
        <authorList>
            <person name="Noorani M."/>
        </authorList>
    </citation>
    <scope>NUCLEOTIDE SEQUENCE [LARGE SCALE GENOMIC DNA]</scope>
    <source>
        <strain evidence="5 6">CECT 5088</strain>
    </source>
</reference>
<sequence length="454" mass="49067">MTRLRTCAALLAALAMAWAAPAAADVDLSRLAVTPNPRLGLAFPGSQTRYYDAISQAGIGVTRLSAAWSRTEPRPGRFDFAGLDERVKGLQDRGIHPFLTFESDADWATDPATRKVKNARPVDLGQWQQFVRRVVDRYDADGSNDMPGLRFPVHYYQAANEWISDSNRSGGWAGSTAELIAYVDATHDAVAAEDPDATFVMGGIAAFNADILLVQQARQNIHVRQSWSRSSETVMARDEMLGPEIAAIIRDRVLPVLANSRYDISSVHLYGPETRDAARLDLVRRLSGRPVLSSECGGPTRDYGGEYTPEGHFRAVIHRNLNVLAAGAPFCLWFRLGEGEGATFGNARTALYEGPGRPKPGVFAYRALSRLIDRQATVRQDGALRFEIRRGDGGRISVGWGSAAAGLRDEARAAGTELLCLADPDRGLLASDPGRCGAGAITFTGSGLNALLSP</sequence>
<dbReference type="PANTHER" id="PTHR12631">
    <property type="entry name" value="ALPHA-L-IDURONIDASE"/>
    <property type="match status" value="1"/>
</dbReference>
<dbReference type="SUPFAM" id="SSF51445">
    <property type="entry name" value="(Trans)glycosidases"/>
    <property type="match status" value="1"/>
</dbReference>
<protein>
    <submittedName>
        <fullName evidence="5">Beta-xylosidase</fullName>
    </submittedName>
</protein>
<dbReference type="PANTHER" id="PTHR12631:SF10">
    <property type="entry name" value="BETA-XYLOSIDASE-LIKE PROTEIN-RELATED"/>
    <property type="match status" value="1"/>
</dbReference>
<dbReference type="STRING" id="282197.SAMN04488517_1173"/>
<dbReference type="AlphaFoldDB" id="A0A0M6XUG2"/>
<keyword evidence="3" id="KW-0732">Signal</keyword>
<dbReference type="Gene3D" id="3.20.20.80">
    <property type="entry name" value="Glycosidases"/>
    <property type="match status" value="1"/>
</dbReference>
<dbReference type="EMBL" id="CXPG01000026">
    <property type="protein sequence ID" value="CTQ34786.1"/>
    <property type="molecule type" value="Genomic_DNA"/>
</dbReference>
<dbReference type="InterPro" id="IPR017853">
    <property type="entry name" value="GH"/>
</dbReference>
<dbReference type="Proteomes" id="UP000048908">
    <property type="component" value="Unassembled WGS sequence"/>
</dbReference>
<proteinExistence type="predicted"/>
<dbReference type="GO" id="GO:0005975">
    <property type="term" value="P:carbohydrate metabolic process"/>
    <property type="evidence" value="ECO:0007669"/>
    <property type="project" value="InterPro"/>
</dbReference>
<evidence type="ECO:0000313" key="6">
    <source>
        <dbReference type="Proteomes" id="UP000048908"/>
    </source>
</evidence>
<feature type="chain" id="PRO_5005807188" evidence="3">
    <location>
        <begin position="25"/>
        <end position="454"/>
    </location>
</feature>
<dbReference type="InterPro" id="IPR013529">
    <property type="entry name" value="Glyco_hydro_42_N"/>
</dbReference>
<feature type="signal peptide" evidence="3">
    <location>
        <begin position="1"/>
        <end position="24"/>
    </location>
</feature>
<dbReference type="Pfam" id="PF02449">
    <property type="entry name" value="Glyco_hydro_42"/>
    <property type="match status" value="1"/>
</dbReference>
<evidence type="ECO:0000259" key="4">
    <source>
        <dbReference type="Pfam" id="PF02449"/>
    </source>
</evidence>
<dbReference type="GO" id="GO:0009341">
    <property type="term" value="C:beta-galactosidase complex"/>
    <property type="evidence" value="ECO:0007669"/>
    <property type="project" value="InterPro"/>
</dbReference>
<evidence type="ECO:0000313" key="5">
    <source>
        <dbReference type="EMBL" id="CTQ34786.1"/>
    </source>
</evidence>
<organism evidence="5 6">
    <name type="scientific">Jannaschia rubra</name>
    <dbReference type="NCBI Taxonomy" id="282197"/>
    <lineage>
        <taxon>Bacteria</taxon>
        <taxon>Pseudomonadati</taxon>
        <taxon>Pseudomonadota</taxon>
        <taxon>Alphaproteobacteria</taxon>
        <taxon>Rhodobacterales</taxon>
        <taxon>Roseobacteraceae</taxon>
        <taxon>Jannaschia</taxon>
    </lineage>
</organism>
<evidence type="ECO:0000256" key="1">
    <source>
        <dbReference type="ARBA" id="ARBA00022801"/>
    </source>
</evidence>
<dbReference type="OrthoDB" id="9776971at2"/>
<gene>
    <name evidence="5" type="ORF">JAN5088_03582</name>
</gene>
<evidence type="ECO:0000256" key="2">
    <source>
        <dbReference type="ARBA" id="ARBA00023295"/>
    </source>
</evidence>
<keyword evidence="1" id="KW-0378">Hydrolase</keyword>
<feature type="domain" description="Glycoside hydrolase family 42 N-terminal" evidence="4">
    <location>
        <begin position="52"/>
        <end position="99"/>
    </location>
</feature>
<keyword evidence="6" id="KW-1185">Reference proteome</keyword>
<dbReference type="RefSeq" id="WP_055684151.1">
    <property type="nucleotide sequence ID" value="NZ_CXPG01000026.1"/>
</dbReference>